<feature type="transmembrane region" description="Helical" evidence="1">
    <location>
        <begin position="286"/>
        <end position="307"/>
    </location>
</feature>
<feature type="transmembrane region" description="Helical" evidence="1">
    <location>
        <begin position="1256"/>
        <end position="1274"/>
    </location>
</feature>
<feature type="transmembrane region" description="Helical" evidence="1">
    <location>
        <begin position="198"/>
        <end position="216"/>
    </location>
</feature>
<feature type="transmembrane region" description="Helical" evidence="1">
    <location>
        <begin position="883"/>
        <end position="901"/>
    </location>
</feature>
<keyword evidence="1" id="KW-0472">Membrane</keyword>
<feature type="transmembrane region" description="Helical" evidence="1">
    <location>
        <begin position="1155"/>
        <end position="1175"/>
    </location>
</feature>
<feature type="transmembrane region" description="Helical" evidence="1">
    <location>
        <begin position="542"/>
        <end position="569"/>
    </location>
</feature>
<feature type="transmembrane region" description="Helical" evidence="1">
    <location>
        <begin position="910"/>
        <end position="930"/>
    </location>
</feature>
<feature type="transmembrane region" description="Helical" evidence="1">
    <location>
        <begin position="111"/>
        <end position="132"/>
    </location>
</feature>
<keyword evidence="3" id="KW-1185">Reference proteome</keyword>
<feature type="transmembrane region" description="Helical" evidence="1">
    <location>
        <begin position="859"/>
        <end position="877"/>
    </location>
</feature>
<keyword evidence="1" id="KW-1133">Transmembrane helix</keyword>
<feature type="transmembrane region" description="Helical" evidence="1">
    <location>
        <begin position="1107"/>
        <end position="1125"/>
    </location>
</feature>
<gene>
    <name evidence="2" type="ORF">ACE1CC_01165</name>
</gene>
<feature type="transmembrane region" description="Helical" evidence="1">
    <location>
        <begin position="515"/>
        <end position="536"/>
    </location>
</feature>
<feature type="transmembrane region" description="Helical" evidence="1">
    <location>
        <begin position="1000"/>
        <end position="1017"/>
    </location>
</feature>
<feature type="transmembrane region" description="Helical" evidence="1">
    <location>
        <begin position="435"/>
        <end position="455"/>
    </location>
</feature>
<feature type="transmembrane region" description="Helical" evidence="1">
    <location>
        <begin position="467"/>
        <end position="485"/>
    </location>
</feature>
<comment type="caution">
    <text evidence="2">The sequence shown here is derived from an EMBL/GenBank/DDBJ whole genome shotgun (WGS) entry which is preliminary data.</text>
</comment>
<feature type="transmembrane region" description="Helical" evidence="1">
    <location>
        <begin position="803"/>
        <end position="823"/>
    </location>
</feature>
<evidence type="ECO:0008006" key="4">
    <source>
        <dbReference type="Google" id="ProtNLM"/>
    </source>
</evidence>
<feature type="transmembrane region" description="Helical" evidence="1">
    <location>
        <begin position="1231"/>
        <end position="1250"/>
    </location>
</feature>
<feature type="transmembrane region" description="Helical" evidence="1">
    <location>
        <begin position="976"/>
        <end position="994"/>
    </location>
</feature>
<evidence type="ECO:0000313" key="2">
    <source>
        <dbReference type="EMBL" id="MFB2875481.1"/>
    </source>
</evidence>
<evidence type="ECO:0000256" key="1">
    <source>
        <dbReference type="SAM" id="Phobius"/>
    </source>
</evidence>
<proteinExistence type="predicted"/>
<organism evidence="2 3">
    <name type="scientific">Floridaenema aerugineum BLCC-F46</name>
    <dbReference type="NCBI Taxonomy" id="3153654"/>
    <lineage>
        <taxon>Bacteria</taxon>
        <taxon>Bacillati</taxon>
        <taxon>Cyanobacteriota</taxon>
        <taxon>Cyanophyceae</taxon>
        <taxon>Oscillatoriophycideae</taxon>
        <taxon>Aerosakkonematales</taxon>
        <taxon>Aerosakkonemataceae</taxon>
        <taxon>Floridanema</taxon>
        <taxon>Floridanema aerugineum</taxon>
    </lineage>
</organism>
<keyword evidence="1" id="KW-0812">Transmembrane</keyword>
<feature type="transmembrane region" description="Helical" evidence="1">
    <location>
        <begin position="314"/>
        <end position="332"/>
    </location>
</feature>
<dbReference type="Proteomes" id="UP001576774">
    <property type="component" value="Unassembled WGS sequence"/>
</dbReference>
<reference evidence="2 3" key="1">
    <citation type="submission" date="2024-09" db="EMBL/GenBank/DDBJ databases">
        <title>Floridaenema gen nov. (Aerosakkonemataceae, Aerosakkonematales ord. nov., Cyanobacteria) from benthic tropical and subtropical fresh waters, with the description of four new species.</title>
        <authorList>
            <person name="Moretto J.A."/>
            <person name="Berthold D.E."/>
            <person name="Lefler F.W."/>
            <person name="Huang I.-S."/>
            <person name="Laughinghouse H. IV."/>
        </authorList>
    </citation>
    <scope>NUCLEOTIDE SEQUENCE [LARGE SCALE GENOMIC DNA]</scope>
    <source>
        <strain evidence="2 3">BLCC-F46</strain>
    </source>
</reference>
<sequence length="1298" mass="145816">MSSSNPRFVKIEITASSSDPELLAGLDALLRLGLLTDTQVKEISRQYLSCRLPQVTATATVPATNSRNESDLVVPVAAETATPRTKATTQEPPSRINRILQSLMAELSVRWLLFLGVFMVVVSSGLLAATQWEKFPSFGQYGILLGYTLIFWLVSFWAGKQSNLRLTAQTLQAVTLCLVPVNFWAMDGFGLWGNLWEWLTVGIASVALTGITILILQPQRSYHNGLGLVNYLGLSYLHWGWAFRSFPLIAVYLGIVGTSLATVYTYRNWGRREESGENNQLAIAFHQRVTTSVIYAVAVLLIRAIFLTRTPVEITQLGLAIGICGWLLAWLSQQRPNPLTSAPPFSQINWELLGGGLIFLGWFVSVYEFPGQALAVSGIDLWFFDSRLKRFWRKFDLAAFLLIGFQAIFLFWRLVPVNIQQSLVNTALQLANAESHSYTLLGVVLFPYVIFIVGVTNWLDKRQKLDLVWFGEGIALVLGLILTLISLLNPLLRSLNLLASTLTLAFVTHKRPRTALVYLTHISGLLTITSTINYLLPKINVNIWMAILQGLMVTEFIFSISNIPVVGAIHESPLPQSPIPSPQQNWRRSSWHLGLFLAALTYTITLNINDNNPIPSLLWLITPLALTGVATFSGSSRRELAASLSIAANVLAQVLLFPFPETRLFCFGLATILMFVNTRYLQHLLSAIITLCFAFGFFGQLLWDRFLGFPREAIPAWLIALAIAINILWLYRSFLASKSTTLARVYTEATDKWATVLCGFELLLLTFHSASLYSGFLPPSIPVLIAIILIFIAIAYRNWQQPTNLAIFALAWSLELLTAEIIGFVGRSLINLSIANIALGLTTQLLGDWWRRKVGAERFPVSLHIVPLIYGILGGILRTGNLANWTGLSSMAISLIAIGIGRRKADFKPLLYLGLFGVSASAYELLFYQLLQSDKGGFGDGLIAMAALGTGIMYAYRVLSPWLLRYLPITQEELKIIAHLHWAWSSFLLMYAIINPIQGSRFVGLGVGLFLIQYAILQGRNNPNLNLGETWVYLGLLEAAAIRFYWQGTPVEVLFSDPLKPFRVAIACVVAYFFYILPWQNWGWPKRPWLVAAIVWPLVIIWETRTIVHPLSLLIAAGFYIIIAWLDRQIRFSYISAALINWTLWRWFLDLRLTNALWYVIPVGLSLLYIAQVDPTLNQPEQRENRHYLRCLGIGTICLVSLWTEQWTGLGSGILSIVAIFAGLALRTRAFLYIGTITFLINAFNQLVILNFRYSFFKWLIGLLVGIVFIWIAANFETRREQLTTLLRNWITELQNWE</sequence>
<name>A0ABV4WYW4_9CYAN</name>
<feature type="transmembrane region" description="Helical" evidence="1">
    <location>
        <begin position="395"/>
        <end position="415"/>
    </location>
</feature>
<feature type="transmembrane region" description="Helical" evidence="1">
    <location>
        <begin position="776"/>
        <end position="796"/>
    </location>
</feature>
<feature type="transmembrane region" description="Helical" evidence="1">
    <location>
        <begin position="171"/>
        <end position="192"/>
    </location>
</feature>
<feature type="transmembrane region" description="Helical" evidence="1">
    <location>
        <begin position="942"/>
        <end position="964"/>
    </location>
</feature>
<feature type="transmembrane region" description="Helical" evidence="1">
    <location>
        <begin position="590"/>
        <end position="608"/>
    </location>
</feature>
<feature type="transmembrane region" description="Helical" evidence="1">
    <location>
        <begin position="1132"/>
        <end position="1149"/>
    </location>
</feature>
<evidence type="ECO:0000313" key="3">
    <source>
        <dbReference type="Proteomes" id="UP001576774"/>
    </source>
</evidence>
<feature type="transmembrane region" description="Helical" evidence="1">
    <location>
        <begin position="1029"/>
        <end position="1046"/>
    </location>
</feature>
<feature type="transmembrane region" description="Helical" evidence="1">
    <location>
        <begin position="246"/>
        <end position="266"/>
    </location>
</feature>
<dbReference type="RefSeq" id="WP_413268646.1">
    <property type="nucleotide sequence ID" value="NZ_JBHFNQ010000013.1"/>
</dbReference>
<feature type="transmembrane region" description="Helical" evidence="1">
    <location>
        <begin position="138"/>
        <end position="159"/>
    </location>
</feature>
<accession>A0ABV4WYW4</accession>
<feature type="transmembrane region" description="Helical" evidence="1">
    <location>
        <begin position="684"/>
        <end position="702"/>
    </location>
</feature>
<feature type="transmembrane region" description="Helical" evidence="1">
    <location>
        <begin position="614"/>
        <end position="633"/>
    </location>
</feature>
<feature type="transmembrane region" description="Helical" evidence="1">
    <location>
        <begin position="1210"/>
        <end position="1226"/>
    </location>
</feature>
<feature type="transmembrane region" description="Helical" evidence="1">
    <location>
        <begin position="714"/>
        <end position="732"/>
    </location>
</feature>
<dbReference type="EMBL" id="JBHFNQ010000013">
    <property type="protein sequence ID" value="MFB2875481.1"/>
    <property type="molecule type" value="Genomic_DNA"/>
</dbReference>
<feature type="transmembrane region" description="Helical" evidence="1">
    <location>
        <begin position="662"/>
        <end position="677"/>
    </location>
</feature>
<feature type="transmembrane region" description="Helical" evidence="1">
    <location>
        <begin position="1058"/>
        <end position="1077"/>
    </location>
</feature>
<protein>
    <recommendedName>
        <fullName evidence="4">DUF2157 domain-containing protein</fullName>
    </recommendedName>
</protein>